<dbReference type="AlphaFoldDB" id="A0A2G8JK39"/>
<organism evidence="1 2">
    <name type="scientific">Stichopus japonicus</name>
    <name type="common">Sea cucumber</name>
    <dbReference type="NCBI Taxonomy" id="307972"/>
    <lineage>
        <taxon>Eukaryota</taxon>
        <taxon>Metazoa</taxon>
        <taxon>Echinodermata</taxon>
        <taxon>Eleutherozoa</taxon>
        <taxon>Echinozoa</taxon>
        <taxon>Holothuroidea</taxon>
        <taxon>Aspidochirotacea</taxon>
        <taxon>Aspidochirotida</taxon>
        <taxon>Stichopodidae</taxon>
        <taxon>Apostichopus</taxon>
    </lineage>
</organism>
<sequence length="175" mass="20632">MMKHNQGFRDDISIGLKDAKNQAVMRLAEEYEIRKLRFNLPSLQRKYLPKMLMEAKVAATKMLQATDEQGKDKDALEQHFKHNWRLWIGNLMQEGSLTRKQKTTSCLKSLSEKLLLRMTRDMAVGNEIQNLISQEGGIEKHVELPEFAKYIHVKYVQAWIRHKRMSEPHRSRSQR</sequence>
<protein>
    <submittedName>
        <fullName evidence="1">Uncharacterized protein</fullName>
    </submittedName>
</protein>
<evidence type="ECO:0000313" key="1">
    <source>
        <dbReference type="EMBL" id="PIK36114.1"/>
    </source>
</evidence>
<comment type="caution">
    <text evidence="1">The sequence shown here is derived from an EMBL/GenBank/DDBJ whole genome shotgun (WGS) entry which is preliminary data.</text>
</comment>
<reference evidence="1 2" key="1">
    <citation type="journal article" date="2017" name="PLoS Biol.">
        <title>The sea cucumber genome provides insights into morphological evolution and visceral regeneration.</title>
        <authorList>
            <person name="Zhang X."/>
            <person name="Sun L."/>
            <person name="Yuan J."/>
            <person name="Sun Y."/>
            <person name="Gao Y."/>
            <person name="Zhang L."/>
            <person name="Li S."/>
            <person name="Dai H."/>
            <person name="Hamel J.F."/>
            <person name="Liu C."/>
            <person name="Yu Y."/>
            <person name="Liu S."/>
            <person name="Lin W."/>
            <person name="Guo K."/>
            <person name="Jin S."/>
            <person name="Xu P."/>
            <person name="Storey K.B."/>
            <person name="Huan P."/>
            <person name="Zhang T."/>
            <person name="Zhou Y."/>
            <person name="Zhang J."/>
            <person name="Lin C."/>
            <person name="Li X."/>
            <person name="Xing L."/>
            <person name="Huo D."/>
            <person name="Sun M."/>
            <person name="Wang L."/>
            <person name="Mercier A."/>
            <person name="Li F."/>
            <person name="Yang H."/>
            <person name="Xiang J."/>
        </authorList>
    </citation>
    <scope>NUCLEOTIDE SEQUENCE [LARGE SCALE GENOMIC DNA]</scope>
    <source>
        <strain evidence="1">Shaxun</strain>
        <tissue evidence="1">Muscle</tissue>
    </source>
</reference>
<keyword evidence="2" id="KW-1185">Reference proteome</keyword>
<gene>
    <name evidence="1" type="ORF">BSL78_27057</name>
</gene>
<proteinExistence type="predicted"/>
<dbReference type="EMBL" id="MRZV01001740">
    <property type="protein sequence ID" value="PIK36114.1"/>
    <property type="molecule type" value="Genomic_DNA"/>
</dbReference>
<name>A0A2G8JK39_STIJA</name>
<evidence type="ECO:0000313" key="2">
    <source>
        <dbReference type="Proteomes" id="UP000230750"/>
    </source>
</evidence>
<accession>A0A2G8JK39</accession>
<dbReference type="Proteomes" id="UP000230750">
    <property type="component" value="Unassembled WGS sequence"/>
</dbReference>